<sequence length="436" mass="46110">MILGYPGLVIRINAAISVLAFGLQRLASVGLVVGGSHILGSLEFGKFALIYALCVNVGSVAIDSLSATAGVYVTRKSVESEEAAAVIIRAIFRAAVFVAIVLSAAVFVGADGLSRIAGQGGGLSDLYRIAALLLLFQIPAAVLNATLYTIDRGRHAAVCTGTLSILTVVLGLLAAKSLGATGMSLALAFTSMLGCSTYLILLPSKIRSTIWKGRGFRQIYSDLPVRNFIFPTAASMLLTTPIHLVCLNMLAASSNGLHETAVFSAFYVICSLFLFVPAALSNFIVPHLTRVIYKTRQRFAFTAAITLGLIAAVSFVLLAFVFLTWHWIILLFGIDFRASGQTLLLLAAVGFTSSLLVGANQLMWVTGKTAQNFGFTLSCAVCYLSATLYFVLHAGWGSAGLATSLLVAQCLQLCMYAVVYVRKMFSGGGLVGERSA</sequence>
<keyword evidence="5 6" id="KW-0472">Membrane</keyword>
<dbReference type="InterPro" id="IPR050833">
    <property type="entry name" value="Poly_Biosynth_Transport"/>
</dbReference>
<evidence type="ECO:0000313" key="7">
    <source>
        <dbReference type="EMBL" id="SHH37918.1"/>
    </source>
</evidence>
<feature type="transmembrane region" description="Helical" evidence="6">
    <location>
        <begin position="398"/>
        <end position="421"/>
    </location>
</feature>
<evidence type="ECO:0000256" key="6">
    <source>
        <dbReference type="SAM" id="Phobius"/>
    </source>
</evidence>
<protein>
    <submittedName>
        <fullName evidence="7">Na+-driven multidrug efflux pump</fullName>
    </submittedName>
</protein>
<dbReference type="PANTHER" id="PTHR30250">
    <property type="entry name" value="PST FAMILY PREDICTED COLANIC ACID TRANSPORTER"/>
    <property type="match status" value="1"/>
</dbReference>
<feature type="transmembrane region" description="Helical" evidence="6">
    <location>
        <begin position="223"/>
        <end position="245"/>
    </location>
</feature>
<dbReference type="Proteomes" id="UP000189796">
    <property type="component" value="Chromosome I"/>
</dbReference>
<feature type="transmembrane region" description="Helical" evidence="6">
    <location>
        <begin position="48"/>
        <end position="74"/>
    </location>
</feature>
<feature type="transmembrane region" description="Helical" evidence="6">
    <location>
        <begin position="300"/>
        <end position="323"/>
    </location>
</feature>
<keyword evidence="2" id="KW-1003">Cell membrane</keyword>
<evidence type="ECO:0000256" key="4">
    <source>
        <dbReference type="ARBA" id="ARBA00022989"/>
    </source>
</evidence>
<accession>A0A1M5SI21</accession>
<feature type="transmembrane region" description="Helical" evidence="6">
    <location>
        <begin position="157"/>
        <end position="175"/>
    </location>
</feature>
<feature type="transmembrane region" description="Helical" evidence="6">
    <location>
        <begin position="265"/>
        <end position="288"/>
    </location>
</feature>
<feature type="transmembrane region" description="Helical" evidence="6">
    <location>
        <begin position="86"/>
        <end position="109"/>
    </location>
</feature>
<dbReference type="EMBL" id="LT670817">
    <property type="protein sequence ID" value="SHH37918.1"/>
    <property type="molecule type" value="Genomic_DNA"/>
</dbReference>
<name>A0A1M5SI21_9BRAD</name>
<keyword evidence="4 6" id="KW-1133">Transmembrane helix</keyword>
<feature type="transmembrane region" description="Helical" evidence="6">
    <location>
        <begin position="343"/>
        <end position="365"/>
    </location>
</feature>
<proteinExistence type="predicted"/>
<feature type="transmembrane region" description="Helical" evidence="6">
    <location>
        <begin position="372"/>
        <end position="392"/>
    </location>
</feature>
<dbReference type="PANTHER" id="PTHR30250:SF11">
    <property type="entry name" value="O-ANTIGEN TRANSPORTER-RELATED"/>
    <property type="match status" value="1"/>
</dbReference>
<evidence type="ECO:0000256" key="1">
    <source>
        <dbReference type="ARBA" id="ARBA00004651"/>
    </source>
</evidence>
<dbReference type="GO" id="GO:0005886">
    <property type="term" value="C:plasma membrane"/>
    <property type="evidence" value="ECO:0007669"/>
    <property type="project" value="UniProtKB-SubCell"/>
</dbReference>
<feature type="transmembrane region" description="Helical" evidence="6">
    <location>
        <begin position="181"/>
        <end position="202"/>
    </location>
</feature>
<gene>
    <name evidence="7" type="ORF">SAMN05443248_4609</name>
</gene>
<feature type="transmembrane region" description="Helical" evidence="6">
    <location>
        <begin position="129"/>
        <end position="150"/>
    </location>
</feature>
<evidence type="ECO:0000256" key="5">
    <source>
        <dbReference type="ARBA" id="ARBA00023136"/>
    </source>
</evidence>
<evidence type="ECO:0000256" key="3">
    <source>
        <dbReference type="ARBA" id="ARBA00022692"/>
    </source>
</evidence>
<evidence type="ECO:0000313" key="8">
    <source>
        <dbReference type="Proteomes" id="UP000189796"/>
    </source>
</evidence>
<dbReference type="AlphaFoldDB" id="A0A1M5SI21"/>
<organism evidence="7 8">
    <name type="scientific">Bradyrhizobium erythrophlei</name>
    <dbReference type="NCBI Taxonomy" id="1437360"/>
    <lineage>
        <taxon>Bacteria</taxon>
        <taxon>Pseudomonadati</taxon>
        <taxon>Pseudomonadota</taxon>
        <taxon>Alphaproteobacteria</taxon>
        <taxon>Hyphomicrobiales</taxon>
        <taxon>Nitrobacteraceae</taxon>
        <taxon>Bradyrhizobium</taxon>
    </lineage>
</organism>
<evidence type="ECO:0000256" key="2">
    <source>
        <dbReference type="ARBA" id="ARBA00022475"/>
    </source>
</evidence>
<comment type="subcellular location">
    <subcellularLocation>
        <location evidence="1">Cell membrane</location>
        <topology evidence="1">Multi-pass membrane protein</topology>
    </subcellularLocation>
</comment>
<reference evidence="7 8" key="1">
    <citation type="submission" date="2016-11" db="EMBL/GenBank/DDBJ databases">
        <authorList>
            <person name="Jaros S."/>
            <person name="Januszkiewicz K."/>
            <person name="Wedrychowicz H."/>
        </authorList>
    </citation>
    <scope>NUCLEOTIDE SEQUENCE [LARGE SCALE GENOMIC DNA]</scope>
    <source>
        <strain evidence="7 8">GAS138</strain>
    </source>
</reference>
<feature type="transmembrane region" description="Helical" evidence="6">
    <location>
        <begin position="12"/>
        <end position="36"/>
    </location>
</feature>
<keyword evidence="3 6" id="KW-0812">Transmembrane</keyword>